<dbReference type="Proteomes" id="UP000824087">
    <property type="component" value="Unassembled WGS sequence"/>
</dbReference>
<evidence type="ECO:0000256" key="7">
    <source>
        <dbReference type="ARBA" id="ARBA00023288"/>
    </source>
</evidence>
<feature type="domain" description="Spore germination protein N-terminal" evidence="9">
    <location>
        <begin position="23"/>
        <end position="195"/>
    </location>
</feature>
<dbReference type="Pfam" id="PF05504">
    <property type="entry name" value="Spore_GerAC"/>
    <property type="match status" value="1"/>
</dbReference>
<dbReference type="InterPro" id="IPR038501">
    <property type="entry name" value="Spore_GerAC_C_sf"/>
</dbReference>
<dbReference type="GO" id="GO:0016020">
    <property type="term" value="C:membrane"/>
    <property type="evidence" value="ECO:0007669"/>
    <property type="project" value="UniProtKB-SubCell"/>
</dbReference>
<evidence type="ECO:0000313" key="11">
    <source>
        <dbReference type="Proteomes" id="UP000824087"/>
    </source>
</evidence>
<comment type="similarity">
    <text evidence="2">Belongs to the GerABKC lipoprotein family.</text>
</comment>
<evidence type="ECO:0000313" key="10">
    <source>
        <dbReference type="EMBL" id="HIU22104.1"/>
    </source>
</evidence>
<reference evidence="10" key="2">
    <citation type="journal article" date="2021" name="PeerJ">
        <title>Extensive microbial diversity within the chicken gut microbiome revealed by metagenomics and culture.</title>
        <authorList>
            <person name="Gilroy R."/>
            <person name="Ravi A."/>
            <person name="Getino M."/>
            <person name="Pursley I."/>
            <person name="Horton D.L."/>
            <person name="Alikhan N.F."/>
            <person name="Baker D."/>
            <person name="Gharbi K."/>
            <person name="Hall N."/>
            <person name="Watson M."/>
            <person name="Adriaenssens E.M."/>
            <person name="Foster-Nyarko E."/>
            <person name="Jarju S."/>
            <person name="Secka A."/>
            <person name="Antonio M."/>
            <person name="Oren A."/>
            <person name="Chaudhuri R.R."/>
            <person name="La Ragione R."/>
            <person name="Hildebrand F."/>
            <person name="Pallen M.J."/>
        </authorList>
    </citation>
    <scope>NUCLEOTIDE SEQUENCE</scope>
    <source>
        <strain evidence="10">CHK197-8231</strain>
    </source>
</reference>
<evidence type="ECO:0000256" key="3">
    <source>
        <dbReference type="ARBA" id="ARBA00022544"/>
    </source>
</evidence>
<comment type="subcellular location">
    <subcellularLocation>
        <location evidence="1">Membrane</location>
        <topology evidence="1">Lipid-anchor</topology>
    </subcellularLocation>
</comment>
<evidence type="ECO:0000256" key="2">
    <source>
        <dbReference type="ARBA" id="ARBA00007886"/>
    </source>
</evidence>
<evidence type="ECO:0000259" key="8">
    <source>
        <dbReference type="Pfam" id="PF05504"/>
    </source>
</evidence>
<keyword evidence="3" id="KW-0309">Germination</keyword>
<dbReference type="InterPro" id="IPR057336">
    <property type="entry name" value="GerAC_N"/>
</dbReference>
<reference evidence="10" key="1">
    <citation type="submission" date="2020-10" db="EMBL/GenBank/DDBJ databases">
        <authorList>
            <person name="Gilroy R."/>
        </authorList>
    </citation>
    <scope>NUCLEOTIDE SEQUENCE</scope>
    <source>
        <strain evidence="10">CHK197-8231</strain>
    </source>
</reference>
<dbReference type="Pfam" id="PF25198">
    <property type="entry name" value="Spore_GerAC_N"/>
    <property type="match status" value="1"/>
</dbReference>
<evidence type="ECO:0000256" key="6">
    <source>
        <dbReference type="ARBA" id="ARBA00023139"/>
    </source>
</evidence>
<dbReference type="NCBIfam" id="TIGR02887">
    <property type="entry name" value="spore_ger_x_C"/>
    <property type="match status" value="1"/>
</dbReference>
<keyword evidence="6" id="KW-0564">Palmitate</keyword>
<dbReference type="PANTHER" id="PTHR35789:SF1">
    <property type="entry name" value="SPORE GERMINATION PROTEIN B3"/>
    <property type="match status" value="1"/>
</dbReference>
<name>A0A9D1L236_9BACT</name>
<evidence type="ECO:0000256" key="4">
    <source>
        <dbReference type="ARBA" id="ARBA00022729"/>
    </source>
</evidence>
<sequence>MINLKYKLILILSLIFFFTGCFDYKELDDLSIVTAVAIDKVESGYEISYSIANAKKAQVSSKEGESQTTVFSGVGPTLSEAMREIDLKNPRSTYLGHVSVIVMSSDIAKEGVFKVVDLFMRDPESRKKFFFLITRDQKAKDVVKVLSPLEAFPSQNIVINLQNSSTNQSISTNVGYSQFIRSVLRPGVDPVLPSIIISGDSEEGSNMANLENSEPKTYIELSNLGIFKEDKLVGFAKREESRGINIINGNAKNVIVTTKCDGNNFANANITNIRVNRNYKIDKNQPSIDIDVTTDGSLQEINCDYDLLQPSDLEKITKKFEDSLHDMLQSAISTAQNKYKSDIFGFGLYYYRYHPDYFKHVQSVWDDDVFPYIKVNIDISINLETKGALNETIQKEEDVRDEKTN</sequence>
<feature type="domain" description="Spore germination GerAC-like C-terminal" evidence="8">
    <location>
        <begin position="223"/>
        <end position="386"/>
    </location>
</feature>
<keyword evidence="4" id="KW-0732">Signal</keyword>
<evidence type="ECO:0000256" key="1">
    <source>
        <dbReference type="ARBA" id="ARBA00004635"/>
    </source>
</evidence>
<dbReference type="PANTHER" id="PTHR35789">
    <property type="entry name" value="SPORE GERMINATION PROTEIN B3"/>
    <property type="match status" value="1"/>
</dbReference>
<dbReference type="PROSITE" id="PS51257">
    <property type="entry name" value="PROKAR_LIPOPROTEIN"/>
    <property type="match status" value="1"/>
</dbReference>
<comment type="caution">
    <text evidence="10">The sequence shown here is derived from an EMBL/GenBank/DDBJ whole genome shotgun (WGS) entry which is preliminary data.</text>
</comment>
<protein>
    <submittedName>
        <fullName evidence="10">Ger(X)C family spore germination protein</fullName>
    </submittedName>
</protein>
<proteinExistence type="inferred from homology"/>
<dbReference type="GO" id="GO:0009847">
    <property type="term" value="P:spore germination"/>
    <property type="evidence" value="ECO:0007669"/>
    <property type="project" value="InterPro"/>
</dbReference>
<keyword evidence="5" id="KW-0472">Membrane</keyword>
<keyword evidence="7" id="KW-0449">Lipoprotein</keyword>
<dbReference type="InterPro" id="IPR008844">
    <property type="entry name" value="Spore_GerAC-like"/>
</dbReference>
<dbReference type="InterPro" id="IPR046953">
    <property type="entry name" value="Spore_GerAC-like_C"/>
</dbReference>
<dbReference type="AlphaFoldDB" id="A0A9D1L236"/>
<evidence type="ECO:0000259" key="9">
    <source>
        <dbReference type="Pfam" id="PF25198"/>
    </source>
</evidence>
<dbReference type="EMBL" id="DVML01000007">
    <property type="protein sequence ID" value="HIU22104.1"/>
    <property type="molecule type" value="Genomic_DNA"/>
</dbReference>
<dbReference type="Gene3D" id="3.30.300.210">
    <property type="entry name" value="Nutrient germinant receptor protein C, domain 3"/>
    <property type="match status" value="1"/>
</dbReference>
<accession>A0A9D1L236</accession>
<gene>
    <name evidence="10" type="ORF">IAD49_00835</name>
</gene>
<organism evidence="10 11">
    <name type="scientific">Candidatus Fimihabitans intestinipullorum</name>
    <dbReference type="NCBI Taxonomy" id="2840820"/>
    <lineage>
        <taxon>Bacteria</taxon>
        <taxon>Bacillati</taxon>
        <taxon>Mycoplasmatota</taxon>
        <taxon>Mycoplasmatota incertae sedis</taxon>
        <taxon>Candidatus Fimihabitans</taxon>
    </lineage>
</organism>
<evidence type="ECO:0000256" key="5">
    <source>
        <dbReference type="ARBA" id="ARBA00023136"/>
    </source>
</evidence>